<dbReference type="InterPro" id="IPR038445">
    <property type="entry name" value="NCDase_C_sf"/>
</dbReference>
<keyword evidence="4" id="KW-1185">Reference proteome</keyword>
<evidence type="ECO:0000256" key="1">
    <source>
        <dbReference type="ARBA" id="ARBA00009835"/>
    </source>
</evidence>
<dbReference type="EMBL" id="JACEIK010005966">
    <property type="protein sequence ID" value="MCE0482536.1"/>
    <property type="molecule type" value="Genomic_DNA"/>
</dbReference>
<dbReference type="Proteomes" id="UP000823775">
    <property type="component" value="Unassembled WGS sequence"/>
</dbReference>
<comment type="similarity">
    <text evidence="1">Belongs to the neutral ceramidase family.</text>
</comment>
<evidence type="ECO:0000313" key="4">
    <source>
        <dbReference type="Proteomes" id="UP000823775"/>
    </source>
</evidence>
<gene>
    <name evidence="3" type="ORF">HAX54_041365</name>
</gene>
<reference evidence="3 4" key="1">
    <citation type="journal article" date="2021" name="BMC Genomics">
        <title>Datura genome reveals duplications of psychoactive alkaloid biosynthetic genes and high mutation rate following tissue culture.</title>
        <authorList>
            <person name="Rajewski A."/>
            <person name="Carter-House D."/>
            <person name="Stajich J."/>
            <person name="Litt A."/>
        </authorList>
    </citation>
    <scope>NUCLEOTIDE SEQUENCE [LARGE SCALE GENOMIC DNA]</scope>
    <source>
        <strain evidence="3">AR-01</strain>
    </source>
</reference>
<organism evidence="3 4">
    <name type="scientific">Datura stramonium</name>
    <name type="common">Jimsonweed</name>
    <name type="synonym">Common thornapple</name>
    <dbReference type="NCBI Taxonomy" id="4076"/>
    <lineage>
        <taxon>Eukaryota</taxon>
        <taxon>Viridiplantae</taxon>
        <taxon>Streptophyta</taxon>
        <taxon>Embryophyta</taxon>
        <taxon>Tracheophyta</taxon>
        <taxon>Spermatophyta</taxon>
        <taxon>Magnoliopsida</taxon>
        <taxon>eudicotyledons</taxon>
        <taxon>Gunneridae</taxon>
        <taxon>Pentapetalae</taxon>
        <taxon>asterids</taxon>
        <taxon>lamiids</taxon>
        <taxon>Solanales</taxon>
        <taxon>Solanaceae</taxon>
        <taxon>Solanoideae</taxon>
        <taxon>Datureae</taxon>
        <taxon>Datura</taxon>
    </lineage>
</organism>
<evidence type="ECO:0000313" key="3">
    <source>
        <dbReference type="EMBL" id="MCE0482536.1"/>
    </source>
</evidence>
<dbReference type="PANTHER" id="PTHR12670">
    <property type="entry name" value="CERAMIDASE"/>
    <property type="match status" value="1"/>
</dbReference>
<feature type="domain" description="Neutral/alkaline non-lysosomal ceramidase C-terminal" evidence="2">
    <location>
        <begin position="43"/>
        <end position="93"/>
    </location>
</feature>
<dbReference type="InterPro" id="IPR006823">
    <property type="entry name" value="Ceramidase_alk"/>
</dbReference>
<comment type="caution">
    <text evidence="3">The sequence shown here is derived from an EMBL/GenBank/DDBJ whole genome shotgun (WGS) entry which is preliminary data.</text>
</comment>
<dbReference type="InterPro" id="IPR031331">
    <property type="entry name" value="NEUT/ALK_ceramidase_C"/>
</dbReference>
<proteinExistence type="inferred from homology"/>
<sequence>MSTSNNSASSSNGKFYNDFCLFFKWQAEISTAIARAAADATANVNSYGYATLEWEVPEEANTGVYRLRHFGSTKETKESSNSYYTGASSAFTVS</sequence>
<evidence type="ECO:0000259" key="2">
    <source>
        <dbReference type="Pfam" id="PF17048"/>
    </source>
</evidence>
<dbReference type="PANTHER" id="PTHR12670:SF13">
    <property type="entry name" value="NEUTRAL CERAMIDASE"/>
    <property type="match status" value="1"/>
</dbReference>
<protein>
    <recommendedName>
        <fullName evidence="2">Neutral/alkaline non-lysosomal ceramidase C-terminal domain-containing protein</fullName>
    </recommendedName>
</protein>
<dbReference type="Pfam" id="PF17048">
    <property type="entry name" value="Ceramidse_alk_C"/>
    <property type="match status" value="1"/>
</dbReference>
<name>A0ABS8VPK2_DATST</name>
<accession>A0ABS8VPK2</accession>
<dbReference type="Gene3D" id="2.60.40.2300">
    <property type="entry name" value="Neutral/alkaline non-lysosomal ceramidase, C-terminal domain"/>
    <property type="match status" value="1"/>
</dbReference>